<organism evidence="2 3">
    <name type="scientific">Thiohalospira halophila DSM 15071</name>
    <dbReference type="NCBI Taxonomy" id="1123397"/>
    <lineage>
        <taxon>Bacteria</taxon>
        <taxon>Pseudomonadati</taxon>
        <taxon>Pseudomonadota</taxon>
        <taxon>Gammaproteobacteria</taxon>
        <taxon>Thiohalospirales</taxon>
        <taxon>Thiohalospiraceae</taxon>
        <taxon>Thiohalospira</taxon>
    </lineage>
</organism>
<sequence>MRLSNTPLGRLLLAALLSLAPPAVLAEPLVGVEEAHAELEGGVWLLDADLHLVPSKTMRQAVDNGARLELRLAIEVYQERGWWPDSAVAELTQRYTLRYHPLTRRVVTTAHNSGIRRSYADLEDALRALGRLQRLPLLDHALLADCDPCYGRLRVQLGVASVPLLLQPVHWFTDHWRIESPWYHWPIGT</sequence>
<keyword evidence="1" id="KW-0732">Signal</keyword>
<accession>A0A1I1RT61</accession>
<dbReference type="InterPro" id="IPR025500">
    <property type="entry name" value="DUF4390"/>
</dbReference>
<feature type="chain" id="PRO_5011692795" description="DUF4390 domain-containing protein" evidence="1">
    <location>
        <begin position="27"/>
        <end position="189"/>
    </location>
</feature>
<name>A0A1I1RT61_9GAMM</name>
<dbReference type="Proteomes" id="UP000198611">
    <property type="component" value="Unassembled WGS sequence"/>
</dbReference>
<evidence type="ECO:0000313" key="3">
    <source>
        <dbReference type="Proteomes" id="UP000198611"/>
    </source>
</evidence>
<dbReference type="STRING" id="1123397.SAMN05660831_01465"/>
<dbReference type="AlphaFoldDB" id="A0A1I1RT61"/>
<keyword evidence="3" id="KW-1185">Reference proteome</keyword>
<proteinExistence type="predicted"/>
<gene>
    <name evidence="2" type="ORF">SAMN05660831_01465</name>
</gene>
<reference evidence="2 3" key="1">
    <citation type="submission" date="2016-10" db="EMBL/GenBank/DDBJ databases">
        <authorList>
            <person name="de Groot N.N."/>
        </authorList>
    </citation>
    <scope>NUCLEOTIDE SEQUENCE [LARGE SCALE GENOMIC DNA]</scope>
    <source>
        <strain evidence="2 3">HL3</strain>
    </source>
</reference>
<dbReference type="Pfam" id="PF14334">
    <property type="entry name" value="DUF4390"/>
    <property type="match status" value="1"/>
</dbReference>
<evidence type="ECO:0000256" key="1">
    <source>
        <dbReference type="SAM" id="SignalP"/>
    </source>
</evidence>
<protein>
    <recommendedName>
        <fullName evidence="4">DUF4390 domain-containing protein</fullName>
    </recommendedName>
</protein>
<evidence type="ECO:0008006" key="4">
    <source>
        <dbReference type="Google" id="ProtNLM"/>
    </source>
</evidence>
<dbReference type="EMBL" id="FOMJ01000004">
    <property type="protein sequence ID" value="SFD33780.1"/>
    <property type="molecule type" value="Genomic_DNA"/>
</dbReference>
<feature type="signal peptide" evidence="1">
    <location>
        <begin position="1"/>
        <end position="26"/>
    </location>
</feature>
<dbReference type="RefSeq" id="WP_093428113.1">
    <property type="nucleotide sequence ID" value="NZ_FOMJ01000004.1"/>
</dbReference>
<dbReference type="OrthoDB" id="6198507at2"/>
<evidence type="ECO:0000313" key="2">
    <source>
        <dbReference type="EMBL" id="SFD33780.1"/>
    </source>
</evidence>